<dbReference type="Proteomes" id="UP000431451">
    <property type="component" value="Unassembled WGS sequence"/>
</dbReference>
<sequence>MGKIIKINMYAEKNRMNKEYTDIEAVENNFKSYNKWLEKNNKLDNIEHYTTFLNR</sequence>
<dbReference type="EMBL" id="CAMTCP010000241">
    <property type="protein sequence ID" value="CAI3626809.1"/>
    <property type="molecule type" value="Genomic_DNA"/>
</dbReference>
<dbReference type="Proteomes" id="UP000789738">
    <property type="component" value="Unassembled WGS sequence"/>
</dbReference>
<accession>A0A650M5Z9</accession>
<reference evidence="1" key="2">
    <citation type="submission" date="2021-10" db="EMBL/GenBank/DDBJ databases">
        <authorList>
            <person name="Mesa V."/>
        </authorList>
    </citation>
    <scope>NUCLEOTIDE SEQUENCE</scope>
    <source>
        <strain evidence="1">CC3_PB</strain>
    </source>
</reference>
<reference evidence="3 4" key="1">
    <citation type="submission" date="2018-06" db="EMBL/GenBank/DDBJ databases">
        <authorList>
            <consortium name="IHU Genomes"/>
        </authorList>
    </citation>
    <scope>NUCLEOTIDE SEQUENCE [LARGE SCALE GENOMIC DNA]</scope>
    <source>
        <strain evidence="3 4">NEC25</strain>
    </source>
</reference>
<dbReference type="Proteomes" id="UP001189143">
    <property type="component" value="Unassembled WGS sequence"/>
</dbReference>
<evidence type="ECO:0000313" key="3">
    <source>
        <dbReference type="EMBL" id="VCT83453.1"/>
    </source>
</evidence>
<organism evidence="3 4">
    <name type="scientific">Clostridium neonatale</name>
    <dbReference type="NCBI Taxonomy" id="137838"/>
    <lineage>
        <taxon>Bacteria</taxon>
        <taxon>Bacillati</taxon>
        <taxon>Bacillota</taxon>
        <taxon>Clostridia</taxon>
        <taxon>Eubacteriales</taxon>
        <taxon>Clostridiaceae</taxon>
        <taxon>Clostridium</taxon>
    </lineage>
</organism>
<name>A0A650M5Z9_9CLOT</name>
<evidence type="ECO:0000313" key="2">
    <source>
        <dbReference type="EMBL" id="CAI3626809.1"/>
    </source>
</evidence>
<dbReference type="EMBL" id="UWJD01000001">
    <property type="protein sequence ID" value="VCT83453.1"/>
    <property type="molecule type" value="Genomic_DNA"/>
</dbReference>
<dbReference type="RefSeq" id="WP_185738751.1">
    <property type="nucleotide sequence ID" value="NZ_CAKJVE010000004.1"/>
</dbReference>
<protein>
    <submittedName>
        <fullName evidence="3">Uncharacterized protein</fullName>
    </submittedName>
</protein>
<evidence type="ECO:0000313" key="1">
    <source>
        <dbReference type="EMBL" id="CAG9710154.1"/>
    </source>
</evidence>
<dbReference type="AlphaFoldDB" id="A0A650M5Z9"/>
<gene>
    <name evidence="2" type="ORF">CNEO2_430011</name>
    <name evidence="1" type="ORF">CNEO_44618</name>
    <name evidence="3" type="ORF">CNEONATNEC25_01049</name>
</gene>
<reference evidence="2" key="3">
    <citation type="submission" date="2022-10" db="EMBL/GenBank/DDBJ databases">
        <authorList>
            <person name="Aires J."/>
            <person name="Mesa V."/>
        </authorList>
    </citation>
    <scope>NUCLEOTIDE SEQUENCE</scope>
    <source>
        <strain evidence="2">Clostridium neonatale JD116</strain>
    </source>
</reference>
<dbReference type="EMBL" id="CAKJVE010000004">
    <property type="protein sequence ID" value="CAG9710154.1"/>
    <property type="molecule type" value="Genomic_DNA"/>
</dbReference>
<proteinExistence type="predicted"/>
<evidence type="ECO:0000313" key="4">
    <source>
        <dbReference type="Proteomes" id="UP000431451"/>
    </source>
</evidence>